<evidence type="ECO:0008006" key="4">
    <source>
        <dbReference type="Google" id="ProtNLM"/>
    </source>
</evidence>
<keyword evidence="1" id="KW-1133">Transmembrane helix</keyword>
<keyword evidence="3" id="KW-1185">Reference proteome</keyword>
<protein>
    <recommendedName>
        <fullName evidence="4">Gustatory receptor</fullName>
    </recommendedName>
</protein>
<proteinExistence type="predicted"/>
<feature type="transmembrane region" description="Helical" evidence="1">
    <location>
        <begin position="12"/>
        <end position="31"/>
    </location>
</feature>
<keyword evidence="1" id="KW-0472">Membrane</keyword>
<organism evidence="2 3">
    <name type="scientific">Nesidiocoris tenuis</name>
    <dbReference type="NCBI Taxonomy" id="355587"/>
    <lineage>
        <taxon>Eukaryota</taxon>
        <taxon>Metazoa</taxon>
        <taxon>Ecdysozoa</taxon>
        <taxon>Arthropoda</taxon>
        <taxon>Hexapoda</taxon>
        <taxon>Insecta</taxon>
        <taxon>Pterygota</taxon>
        <taxon>Neoptera</taxon>
        <taxon>Paraneoptera</taxon>
        <taxon>Hemiptera</taxon>
        <taxon>Heteroptera</taxon>
        <taxon>Panheteroptera</taxon>
        <taxon>Cimicomorpha</taxon>
        <taxon>Miridae</taxon>
        <taxon>Dicyphina</taxon>
        <taxon>Nesidiocoris</taxon>
    </lineage>
</organism>
<accession>A0ABN7B3K1</accession>
<name>A0ABN7B3K1_9HEMI</name>
<dbReference type="EMBL" id="AP028918">
    <property type="protein sequence ID" value="BES98983.1"/>
    <property type="molecule type" value="Genomic_DNA"/>
</dbReference>
<keyword evidence="1" id="KW-0812">Transmembrane</keyword>
<gene>
    <name evidence="2" type="ORF">NTJ_11799</name>
</gene>
<dbReference type="Proteomes" id="UP001307889">
    <property type="component" value="Chromosome 10"/>
</dbReference>
<reference evidence="2 3" key="1">
    <citation type="submission" date="2023-09" db="EMBL/GenBank/DDBJ databases">
        <title>Nesidiocoris tenuis whole genome shotgun sequence.</title>
        <authorList>
            <person name="Shibata T."/>
            <person name="Shimoda M."/>
            <person name="Kobayashi T."/>
            <person name="Uehara T."/>
        </authorList>
    </citation>
    <scope>NUCLEOTIDE SEQUENCE [LARGE SCALE GENOMIC DNA]</scope>
    <source>
        <strain evidence="2 3">Japan</strain>
    </source>
</reference>
<evidence type="ECO:0000313" key="3">
    <source>
        <dbReference type="Proteomes" id="UP001307889"/>
    </source>
</evidence>
<feature type="transmembrane region" description="Helical" evidence="1">
    <location>
        <begin position="179"/>
        <end position="197"/>
    </location>
</feature>
<feature type="transmembrane region" description="Helical" evidence="1">
    <location>
        <begin position="100"/>
        <end position="121"/>
    </location>
</feature>
<evidence type="ECO:0000313" key="2">
    <source>
        <dbReference type="EMBL" id="BES98983.1"/>
    </source>
</evidence>
<feature type="transmembrane region" description="Helical" evidence="1">
    <location>
        <begin position="61"/>
        <end position="80"/>
    </location>
</feature>
<evidence type="ECO:0000256" key="1">
    <source>
        <dbReference type="SAM" id="Phobius"/>
    </source>
</evidence>
<sequence>MSEYQAEGQSGVAATVIMIMSMIISLLNYYLRKEEIEKIVDRLEFAEESLGNSISTEKGKFWLDVTMFLILSLPNAYTLYMQTFIVYEAYGITGNREMLHQYVSDLVLFAILPLAMIFALMKPNVIFCSISRLLVKIEKSIFENSSYGNGDESMMKFLSMYEILCECCDECDVKFNLDIACMMMVILTNIITSLTYVDWVLR</sequence>